<evidence type="ECO:0000313" key="2">
    <source>
        <dbReference type="Proteomes" id="UP001217485"/>
    </source>
</evidence>
<gene>
    <name evidence="1" type="ORF">POL72_33135</name>
</gene>
<organism evidence="1 2">
    <name type="scientific">Sorangium atrum</name>
    <dbReference type="NCBI Taxonomy" id="2995308"/>
    <lineage>
        <taxon>Bacteria</taxon>
        <taxon>Pseudomonadati</taxon>
        <taxon>Myxococcota</taxon>
        <taxon>Polyangia</taxon>
        <taxon>Polyangiales</taxon>
        <taxon>Polyangiaceae</taxon>
        <taxon>Sorangium</taxon>
    </lineage>
</organism>
<name>A0ABT5CA18_9BACT</name>
<dbReference type="EMBL" id="JAQNDK010000004">
    <property type="protein sequence ID" value="MDC0682619.1"/>
    <property type="molecule type" value="Genomic_DNA"/>
</dbReference>
<dbReference type="RefSeq" id="WP_272100711.1">
    <property type="nucleotide sequence ID" value="NZ_JAQNDK010000004.1"/>
</dbReference>
<protein>
    <recommendedName>
        <fullName evidence="3">PD-(D/E)XK motif protein</fullName>
    </recommendedName>
</protein>
<sequence>MKKHTMTLLGGTRGELRVPADVLLEAVGALLEGARQATRFVVEGESTRKGPRPAWLDVACRVEITGLTAGSAVVALEAPTLADVAPERFGGAHQVSLFVEAQRLIEASSSAVDLFAGVLASVVKGDRDRVLADRALLDTCVRFARAARDGFHGIQLEGIAGLDAPLVVRRDEVGKIELLRDETPDPKAVRVTGTLDTISATKSDVVLTLADGTAVAARLDARDNEQLKTLFGSRVVVAGMAQFRPSGKLLVIDVEYLGPARAGDTVFESTPKATARKPVASWVPQDEATGVSAFFGTWPGDETDEELLGALEAIR</sequence>
<accession>A0ABT5CA18</accession>
<keyword evidence="2" id="KW-1185">Reference proteome</keyword>
<reference evidence="1 2" key="1">
    <citation type="submission" date="2023-01" db="EMBL/GenBank/DDBJ databases">
        <title>Minimal conservation of predation-associated metabolite biosynthetic gene clusters underscores biosynthetic potential of Myxococcota including descriptions for ten novel species: Archangium lansinium sp. nov., Myxococcus landrumus sp. nov., Nannocystis bai.</title>
        <authorList>
            <person name="Ahearne A."/>
            <person name="Stevens C."/>
            <person name="Dowd S."/>
        </authorList>
    </citation>
    <scope>NUCLEOTIDE SEQUENCE [LARGE SCALE GENOMIC DNA]</scope>
    <source>
        <strain evidence="1 2">WIWO2</strain>
    </source>
</reference>
<dbReference type="Proteomes" id="UP001217485">
    <property type="component" value="Unassembled WGS sequence"/>
</dbReference>
<comment type="caution">
    <text evidence="1">The sequence shown here is derived from an EMBL/GenBank/DDBJ whole genome shotgun (WGS) entry which is preliminary data.</text>
</comment>
<evidence type="ECO:0008006" key="3">
    <source>
        <dbReference type="Google" id="ProtNLM"/>
    </source>
</evidence>
<evidence type="ECO:0000313" key="1">
    <source>
        <dbReference type="EMBL" id="MDC0682619.1"/>
    </source>
</evidence>
<proteinExistence type="predicted"/>